<evidence type="ECO:0000259" key="8">
    <source>
        <dbReference type="Pfam" id="PF00696"/>
    </source>
</evidence>
<dbReference type="InterPro" id="IPR036393">
    <property type="entry name" value="AceGlu_kinase-like_sf"/>
</dbReference>
<proteinExistence type="inferred from homology"/>
<dbReference type="InterPro" id="IPR045865">
    <property type="entry name" value="ACT-like_dom_sf"/>
</dbReference>
<dbReference type="STRING" id="564137.SAMN04488238_102361"/>
<dbReference type="EMBL" id="FNOM01000002">
    <property type="protein sequence ID" value="SDW54634.1"/>
    <property type="molecule type" value="Genomic_DNA"/>
</dbReference>
<dbReference type="SUPFAM" id="SSF53633">
    <property type="entry name" value="Carbamate kinase-like"/>
    <property type="match status" value="1"/>
</dbReference>
<dbReference type="AlphaFoldDB" id="A0A1H2UGF0"/>
<dbReference type="GO" id="GO:0005524">
    <property type="term" value="F:ATP binding"/>
    <property type="evidence" value="ECO:0007669"/>
    <property type="project" value="UniProtKB-KW"/>
</dbReference>
<dbReference type="Proteomes" id="UP000198539">
    <property type="component" value="Unassembled WGS sequence"/>
</dbReference>
<dbReference type="InterPro" id="IPR001048">
    <property type="entry name" value="Asp/Glu/Uridylate_kinase"/>
</dbReference>
<dbReference type="PANTHER" id="PTHR21499:SF3">
    <property type="entry name" value="ASPARTOKINASE"/>
    <property type="match status" value="1"/>
</dbReference>
<dbReference type="NCBIfam" id="NF006614">
    <property type="entry name" value="PRK09181.1"/>
    <property type="match status" value="1"/>
</dbReference>
<keyword evidence="5 9" id="KW-0418">Kinase</keyword>
<protein>
    <recommendedName>
        <fullName evidence="2">aspartate kinase</fullName>
        <ecNumber evidence="2">2.7.2.4</ecNumber>
    </recommendedName>
</protein>
<dbReference type="PANTHER" id="PTHR21499">
    <property type="entry name" value="ASPARTATE KINASE"/>
    <property type="match status" value="1"/>
</dbReference>
<dbReference type="CDD" id="cd04910">
    <property type="entry name" value="ACT_AK-Ectoine_1"/>
    <property type="match status" value="1"/>
</dbReference>
<evidence type="ECO:0000256" key="4">
    <source>
        <dbReference type="ARBA" id="ARBA00022741"/>
    </source>
</evidence>
<sequence length="475" mass="51701">MSRANELLDTLFIGQRTGADLYNRVFVVSAFGGITNLLLEHKKTGQSGVYALFADADNDSGWMDALNAVASEMIRVHGEILSDGGDRERADAFVRDRVEGARACMIDLQRLCSYGHFRIESQLMTLRELLSGLGEAHSAFVTTLLLNRNGVNARFIDLTGWRDDNQPDLAERLTSAMSDVDVSRDLPIVTGYAQCREGLMSEYDRGYTEVVFAHLAASMQASEAIIHKEFHLSSADPKIVGLENVRQIGKTNYDVADQLSNLGMEAIHPNAAKILRQAHVPLRVMNAFDPGNPGTFIGPDAGVKGRVEMVTGLGVYAFEVFEPDMVGAKGYDAAILEALTRHKVWIVSKTSNANCITHWLNGSLKSIRRVERDVAAKFPNADITTRNLALVSAIGSDMGGLSVMRRALQALEEVKITPIAMQQGARRVDTQIIVEKEHMEATIKALHAALIEGQADPLELADGGTSAAPRAIAAE</sequence>
<dbReference type="Pfam" id="PF00696">
    <property type="entry name" value="AA_kinase"/>
    <property type="match status" value="1"/>
</dbReference>
<evidence type="ECO:0000256" key="1">
    <source>
        <dbReference type="ARBA" id="ARBA00010122"/>
    </source>
</evidence>
<evidence type="ECO:0000313" key="9">
    <source>
        <dbReference type="EMBL" id="SDW54634.1"/>
    </source>
</evidence>
<keyword evidence="3" id="KW-0808">Transferase</keyword>
<dbReference type="GO" id="GO:0009089">
    <property type="term" value="P:lysine biosynthetic process via diaminopimelate"/>
    <property type="evidence" value="ECO:0007669"/>
    <property type="project" value="TreeGrafter"/>
</dbReference>
<dbReference type="SUPFAM" id="SSF55021">
    <property type="entry name" value="ACT-like"/>
    <property type="match status" value="1"/>
</dbReference>
<evidence type="ECO:0000256" key="2">
    <source>
        <dbReference type="ARBA" id="ARBA00013059"/>
    </source>
</evidence>
<organism evidence="9 10">
    <name type="scientific">Roseicitreum antarcticum</name>
    <dbReference type="NCBI Taxonomy" id="564137"/>
    <lineage>
        <taxon>Bacteria</taxon>
        <taxon>Pseudomonadati</taxon>
        <taxon>Pseudomonadota</taxon>
        <taxon>Alphaproteobacteria</taxon>
        <taxon>Rhodobacterales</taxon>
        <taxon>Paracoccaceae</taxon>
        <taxon>Roseicitreum</taxon>
    </lineage>
</organism>
<evidence type="ECO:0000256" key="5">
    <source>
        <dbReference type="ARBA" id="ARBA00022777"/>
    </source>
</evidence>
<name>A0A1H2UGF0_9RHOB</name>
<dbReference type="GO" id="GO:0004072">
    <property type="term" value="F:aspartate kinase activity"/>
    <property type="evidence" value="ECO:0007669"/>
    <property type="project" value="UniProtKB-EC"/>
</dbReference>
<keyword evidence="6" id="KW-0067">ATP-binding</keyword>
<evidence type="ECO:0000256" key="6">
    <source>
        <dbReference type="ARBA" id="ARBA00022840"/>
    </source>
</evidence>
<dbReference type="GO" id="GO:0005829">
    <property type="term" value="C:cytosol"/>
    <property type="evidence" value="ECO:0007669"/>
    <property type="project" value="TreeGrafter"/>
</dbReference>
<evidence type="ECO:0000313" key="10">
    <source>
        <dbReference type="Proteomes" id="UP000198539"/>
    </source>
</evidence>
<gene>
    <name evidence="9" type="ORF">SAMN04488238_102361</name>
</gene>
<reference evidence="9 10" key="1">
    <citation type="submission" date="2016-10" db="EMBL/GenBank/DDBJ databases">
        <authorList>
            <person name="de Groot N.N."/>
        </authorList>
    </citation>
    <scope>NUCLEOTIDE SEQUENCE [LARGE SCALE GENOMIC DNA]</scope>
    <source>
        <strain evidence="9 10">CGMCC 1.8894</strain>
    </source>
</reference>
<dbReference type="EC" id="2.7.2.4" evidence="2"/>
<feature type="domain" description="Aspartate/glutamate/uridylate kinase" evidence="8">
    <location>
        <begin position="22"/>
        <end position="286"/>
    </location>
</feature>
<dbReference type="Gene3D" id="3.30.2130.10">
    <property type="entry name" value="VC0802-like"/>
    <property type="match status" value="1"/>
</dbReference>
<accession>A0A1H2UGF0</accession>
<evidence type="ECO:0000256" key="7">
    <source>
        <dbReference type="ARBA" id="ARBA00047872"/>
    </source>
</evidence>
<comment type="similarity">
    <text evidence="1">Belongs to the aspartokinase family.</text>
</comment>
<evidence type="ECO:0000256" key="3">
    <source>
        <dbReference type="ARBA" id="ARBA00022679"/>
    </source>
</evidence>
<dbReference type="Gene3D" id="3.40.1160.10">
    <property type="entry name" value="Acetylglutamate kinase-like"/>
    <property type="match status" value="1"/>
</dbReference>
<comment type="catalytic activity">
    <reaction evidence="7">
        <text>L-aspartate + ATP = 4-phospho-L-aspartate + ADP</text>
        <dbReference type="Rhea" id="RHEA:23776"/>
        <dbReference type="ChEBI" id="CHEBI:29991"/>
        <dbReference type="ChEBI" id="CHEBI:30616"/>
        <dbReference type="ChEBI" id="CHEBI:57535"/>
        <dbReference type="ChEBI" id="CHEBI:456216"/>
        <dbReference type="EC" id="2.7.2.4"/>
    </reaction>
</comment>
<keyword evidence="4" id="KW-0547">Nucleotide-binding</keyword>
<keyword evidence="10" id="KW-1185">Reference proteome</keyword>
<dbReference type="GO" id="GO:0009090">
    <property type="term" value="P:homoserine biosynthetic process"/>
    <property type="evidence" value="ECO:0007669"/>
    <property type="project" value="TreeGrafter"/>
</dbReference>